<evidence type="ECO:0000256" key="5">
    <source>
        <dbReference type="ARBA" id="ARBA00022777"/>
    </source>
</evidence>
<accession>A0A4Y7Q1E9</accession>
<keyword evidence="4" id="KW-0547">Nucleotide-binding</keyword>
<proteinExistence type="inferred from homology"/>
<dbReference type="Pfam" id="PF00069">
    <property type="entry name" value="Pkinase"/>
    <property type="match status" value="1"/>
</dbReference>
<dbReference type="Gene3D" id="1.10.510.10">
    <property type="entry name" value="Transferase(Phosphotransferase) domain 1"/>
    <property type="match status" value="1"/>
</dbReference>
<dbReference type="OrthoDB" id="346907at2759"/>
<dbReference type="PANTHER" id="PTHR11584:SF369">
    <property type="entry name" value="MITOGEN-ACTIVATED PROTEIN KINASE KINASE KINASE 19-RELATED"/>
    <property type="match status" value="1"/>
</dbReference>
<evidence type="ECO:0000256" key="1">
    <source>
        <dbReference type="ARBA" id="ARBA00006529"/>
    </source>
</evidence>
<keyword evidence="6" id="KW-0067">ATP-binding</keyword>
<dbReference type="Proteomes" id="UP000294933">
    <property type="component" value="Unassembled WGS sequence"/>
</dbReference>
<dbReference type="PROSITE" id="PS50011">
    <property type="entry name" value="PROTEIN_KINASE_DOM"/>
    <property type="match status" value="1"/>
</dbReference>
<dbReference type="PROSITE" id="PS00108">
    <property type="entry name" value="PROTEIN_KINASE_ST"/>
    <property type="match status" value="1"/>
</dbReference>
<dbReference type="InterPro" id="IPR000719">
    <property type="entry name" value="Prot_kinase_dom"/>
</dbReference>
<dbReference type="STRING" id="50990.A0A4Y7Q1E9"/>
<dbReference type="CDD" id="cd00180">
    <property type="entry name" value="PKc"/>
    <property type="match status" value="1"/>
</dbReference>
<dbReference type="VEuPathDB" id="FungiDB:BD410DRAFT_292322"/>
<evidence type="ECO:0000313" key="8">
    <source>
        <dbReference type="EMBL" id="TDL21467.1"/>
    </source>
</evidence>
<keyword evidence="5 8" id="KW-0418">Kinase</keyword>
<keyword evidence="3" id="KW-0808">Transferase</keyword>
<evidence type="ECO:0000313" key="9">
    <source>
        <dbReference type="Proteomes" id="UP000294933"/>
    </source>
</evidence>
<evidence type="ECO:0000256" key="2">
    <source>
        <dbReference type="ARBA" id="ARBA00022527"/>
    </source>
</evidence>
<dbReference type="GO" id="GO:0005524">
    <property type="term" value="F:ATP binding"/>
    <property type="evidence" value="ECO:0007669"/>
    <property type="project" value="UniProtKB-KW"/>
</dbReference>
<organism evidence="8 9">
    <name type="scientific">Rickenella mellea</name>
    <dbReference type="NCBI Taxonomy" id="50990"/>
    <lineage>
        <taxon>Eukaryota</taxon>
        <taxon>Fungi</taxon>
        <taxon>Dikarya</taxon>
        <taxon>Basidiomycota</taxon>
        <taxon>Agaricomycotina</taxon>
        <taxon>Agaricomycetes</taxon>
        <taxon>Hymenochaetales</taxon>
        <taxon>Rickenellaceae</taxon>
        <taxon>Rickenella</taxon>
    </lineage>
</organism>
<protein>
    <submittedName>
        <fullName evidence="8">Kinase-like protein</fullName>
    </submittedName>
</protein>
<keyword evidence="2" id="KW-0723">Serine/threonine-protein kinase</keyword>
<feature type="domain" description="Protein kinase" evidence="7">
    <location>
        <begin position="1"/>
        <end position="176"/>
    </location>
</feature>
<keyword evidence="9" id="KW-1185">Reference proteome</keyword>
<gene>
    <name evidence="8" type="ORF">BD410DRAFT_292322</name>
</gene>
<dbReference type="AlphaFoldDB" id="A0A4Y7Q1E9"/>
<dbReference type="InterPro" id="IPR008271">
    <property type="entry name" value="Ser/Thr_kinase_AS"/>
</dbReference>
<dbReference type="SUPFAM" id="SSF56112">
    <property type="entry name" value="Protein kinase-like (PK-like)"/>
    <property type="match status" value="1"/>
</dbReference>
<dbReference type="InterPro" id="IPR011009">
    <property type="entry name" value="Kinase-like_dom_sf"/>
</dbReference>
<dbReference type="EMBL" id="ML170180">
    <property type="protein sequence ID" value="TDL21467.1"/>
    <property type="molecule type" value="Genomic_DNA"/>
</dbReference>
<dbReference type="SMART" id="SM00220">
    <property type="entry name" value="S_TKc"/>
    <property type="match status" value="1"/>
</dbReference>
<sequence length="176" mass="19995">MKHINIAELSGFMDNFRSGIFPALVTPWCDETLRGLVETRTPPSNYERLKLLSDALGGLAYLHQNRLAHRDVKGANILVKAESNLSNDSPNIQRMAYLTDFGFCKDIAQYLNPDISSTMQQSTQWMPPEYDGKGYHEARTTGDMWSFGCTFLEILRGNDPWHPVQDPQHRTLGIHI</sequence>
<name>A0A4Y7Q1E9_9AGAM</name>
<comment type="similarity">
    <text evidence="1">Belongs to the protein kinase superfamily. STE Ser/Thr protein kinase family. MAP kinase kinase kinase subfamily.</text>
</comment>
<reference evidence="8 9" key="1">
    <citation type="submission" date="2018-06" db="EMBL/GenBank/DDBJ databases">
        <title>A transcriptomic atlas of mushroom development highlights an independent origin of complex multicellularity.</title>
        <authorList>
            <consortium name="DOE Joint Genome Institute"/>
            <person name="Krizsan K."/>
            <person name="Almasi E."/>
            <person name="Merenyi Z."/>
            <person name="Sahu N."/>
            <person name="Viragh M."/>
            <person name="Koszo T."/>
            <person name="Mondo S."/>
            <person name="Kiss B."/>
            <person name="Balint B."/>
            <person name="Kues U."/>
            <person name="Barry K."/>
            <person name="Hegedus J.C."/>
            <person name="Henrissat B."/>
            <person name="Johnson J."/>
            <person name="Lipzen A."/>
            <person name="Ohm R."/>
            <person name="Nagy I."/>
            <person name="Pangilinan J."/>
            <person name="Yan J."/>
            <person name="Xiong Y."/>
            <person name="Grigoriev I.V."/>
            <person name="Hibbett D.S."/>
            <person name="Nagy L.G."/>
        </authorList>
    </citation>
    <scope>NUCLEOTIDE SEQUENCE [LARGE SCALE GENOMIC DNA]</scope>
    <source>
        <strain evidence="8 9">SZMC22713</strain>
    </source>
</reference>
<evidence type="ECO:0000259" key="7">
    <source>
        <dbReference type="PROSITE" id="PS50011"/>
    </source>
</evidence>
<dbReference type="PANTHER" id="PTHR11584">
    <property type="entry name" value="SERINE/THREONINE PROTEIN KINASE"/>
    <property type="match status" value="1"/>
</dbReference>
<dbReference type="GO" id="GO:0004674">
    <property type="term" value="F:protein serine/threonine kinase activity"/>
    <property type="evidence" value="ECO:0007669"/>
    <property type="project" value="UniProtKB-KW"/>
</dbReference>
<evidence type="ECO:0000256" key="6">
    <source>
        <dbReference type="ARBA" id="ARBA00022840"/>
    </source>
</evidence>
<evidence type="ECO:0000256" key="3">
    <source>
        <dbReference type="ARBA" id="ARBA00022679"/>
    </source>
</evidence>
<evidence type="ECO:0000256" key="4">
    <source>
        <dbReference type="ARBA" id="ARBA00022741"/>
    </source>
</evidence>